<dbReference type="PANTHER" id="PTHR11012">
    <property type="entry name" value="PROTEIN KINASE-LIKE DOMAIN-CONTAINING"/>
    <property type="match status" value="1"/>
</dbReference>
<evidence type="ECO:0000313" key="3">
    <source>
        <dbReference type="Proteomes" id="UP000838878"/>
    </source>
</evidence>
<organism evidence="2 3">
    <name type="scientific">Brenthis ino</name>
    <name type="common">lesser marbled fritillary</name>
    <dbReference type="NCBI Taxonomy" id="405034"/>
    <lineage>
        <taxon>Eukaryota</taxon>
        <taxon>Metazoa</taxon>
        <taxon>Ecdysozoa</taxon>
        <taxon>Arthropoda</taxon>
        <taxon>Hexapoda</taxon>
        <taxon>Insecta</taxon>
        <taxon>Pterygota</taxon>
        <taxon>Neoptera</taxon>
        <taxon>Endopterygota</taxon>
        <taxon>Lepidoptera</taxon>
        <taxon>Glossata</taxon>
        <taxon>Ditrysia</taxon>
        <taxon>Papilionoidea</taxon>
        <taxon>Nymphalidae</taxon>
        <taxon>Heliconiinae</taxon>
        <taxon>Argynnini</taxon>
        <taxon>Brenthis</taxon>
    </lineage>
</organism>
<dbReference type="Gene3D" id="3.90.1200.10">
    <property type="match status" value="1"/>
</dbReference>
<dbReference type="OrthoDB" id="191037at2759"/>
<evidence type="ECO:0000313" key="2">
    <source>
        <dbReference type="EMBL" id="CAH0731285.1"/>
    </source>
</evidence>
<gene>
    <name evidence="2" type="ORF">BINO364_LOCUS16178</name>
</gene>
<feature type="non-terminal residue" evidence="2">
    <location>
        <position position="428"/>
    </location>
</feature>
<dbReference type="Proteomes" id="UP000838878">
    <property type="component" value="Chromosome 9"/>
</dbReference>
<dbReference type="PANTHER" id="PTHR11012:SF30">
    <property type="entry name" value="PROTEIN KINASE-LIKE DOMAIN-CONTAINING"/>
    <property type="match status" value="1"/>
</dbReference>
<proteinExistence type="predicted"/>
<dbReference type="AlphaFoldDB" id="A0A8J9VQ20"/>
<name>A0A8J9VQ20_9NEOP</name>
<dbReference type="EMBL" id="OV170229">
    <property type="protein sequence ID" value="CAH0731285.1"/>
    <property type="molecule type" value="Genomic_DNA"/>
</dbReference>
<dbReference type="Pfam" id="PF02958">
    <property type="entry name" value="EcKL"/>
    <property type="match status" value="1"/>
</dbReference>
<dbReference type="SMART" id="SM00587">
    <property type="entry name" value="CHK"/>
    <property type="match status" value="1"/>
</dbReference>
<accession>A0A8J9VQ20</accession>
<dbReference type="InterPro" id="IPR004119">
    <property type="entry name" value="EcKL"/>
</dbReference>
<sequence length="428" mass="49471">MTCINLEFLQNLLKDEYPDVVIHDFEGAPGSKRGDNYTSMVYRVTLKGSRKSIEADGTTEIIEPWEGSIVYKCLPESILRREAFKSDELFCNEVAFYNKIWPALSKFQSQWCKVANPFKAIPKCYLAQNDLVILKDLKELGCVMPDRRKGLTIEQCYFVLKHLSHFHALSLAMKYYDPEGFYELLNIQDGISEVFFVSENEDYYRSYYSEATRNAIAMVEEELHDSSDKEKYLTPFKQFCSEDTFFQSMVDMVAPREPLAVICHGDCWTNNMLFRFLDGQLAEMFIVDFQLARYASPGLDLAYLIYLCLERQQRAEHTPALLRFYADELHDRLLEMSDGNVLDRETLYDMLLEEFKTSSRFGLGLALDMYPIMTCDSNEAPNLYQEKESEVTPSHVISNCVKPVWTSNEACRKKMTDLVIELVDGGLL</sequence>
<keyword evidence="3" id="KW-1185">Reference proteome</keyword>
<evidence type="ECO:0000259" key="1">
    <source>
        <dbReference type="SMART" id="SM00587"/>
    </source>
</evidence>
<reference evidence="2" key="1">
    <citation type="submission" date="2021-12" db="EMBL/GenBank/DDBJ databases">
        <authorList>
            <person name="Martin H S."/>
        </authorList>
    </citation>
    <scope>NUCLEOTIDE SEQUENCE</scope>
</reference>
<dbReference type="SUPFAM" id="SSF56112">
    <property type="entry name" value="Protein kinase-like (PK-like)"/>
    <property type="match status" value="1"/>
</dbReference>
<feature type="domain" description="CHK kinase-like" evidence="1">
    <location>
        <begin position="132"/>
        <end position="335"/>
    </location>
</feature>
<protein>
    <recommendedName>
        <fullName evidence="1">CHK kinase-like domain-containing protein</fullName>
    </recommendedName>
</protein>
<dbReference type="InterPro" id="IPR015897">
    <property type="entry name" value="CHK_kinase-like"/>
</dbReference>
<dbReference type="InterPro" id="IPR011009">
    <property type="entry name" value="Kinase-like_dom_sf"/>
</dbReference>